<gene>
    <name evidence="1" type="ORF">HRR37_20130</name>
</gene>
<sequence>MQYCNKQQRSALLTPNAGEKKAFQTLINSERIAHSANLETKVEVLKTNLMSAKKRSSATMLRRKLKGHIVRELNEI</sequence>
<evidence type="ECO:0000313" key="2">
    <source>
        <dbReference type="Proteomes" id="UP000548673"/>
    </source>
</evidence>
<comment type="caution">
    <text evidence="1">The sequence shown here is derived from an EMBL/GenBank/DDBJ whole genome shotgun (WGS) entry which is preliminary data.</text>
</comment>
<protein>
    <submittedName>
        <fullName evidence="1">Uncharacterized protein</fullName>
    </submittedName>
</protein>
<reference evidence="1 2" key="1">
    <citation type="submission" date="2020-05" db="EMBL/GenBank/DDBJ databases">
        <title>The draft genome of Cronobacter sakazakii strain 145005.</title>
        <authorList>
            <person name="Yang J."/>
            <person name="Liu L."/>
            <person name="Feng Y."/>
            <person name="Zong Z."/>
        </authorList>
    </citation>
    <scope>NUCLEOTIDE SEQUENCE [LARGE SCALE GENOMIC DNA]</scope>
    <source>
        <strain evidence="1 2">145005</strain>
    </source>
</reference>
<proteinExistence type="predicted"/>
<dbReference type="EMBL" id="JABTXY010000028">
    <property type="protein sequence ID" value="NYV44623.1"/>
    <property type="molecule type" value="Genomic_DNA"/>
</dbReference>
<dbReference type="Proteomes" id="UP000548673">
    <property type="component" value="Unassembled WGS sequence"/>
</dbReference>
<accession>A0A6A1TBK5</accession>
<dbReference type="RefSeq" id="WP_029463894.1">
    <property type="nucleotide sequence ID" value="NZ_CP049149.1"/>
</dbReference>
<organism evidence="1 2">
    <name type="scientific">Cronobacter sakazakii</name>
    <name type="common">Enterobacter sakazakii</name>
    <dbReference type="NCBI Taxonomy" id="28141"/>
    <lineage>
        <taxon>Bacteria</taxon>
        <taxon>Pseudomonadati</taxon>
        <taxon>Pseudomonadota</taxon>
        <taxon>Gammaproteobacteria</taxon>
        <taxon>Enterobacterales</taxon>
        <taxon>Enterobacteriaceae</taxon>
        <taxon>Cronobacter</taxon>
    </lineage>
</organism>
<name>A0A6A1TBK5_CROSK</name>
<evidence type="ECO:0000313" key="1">
    <source>
        <dbReference type="EMBL" id="NYV44623.1"/>
    </source>
</evidence>
<dbReference type="AlphaFoldDB" id="A0A6A1TBK5"/>